<dbReference type="InterPro" id="IPR011008">
    <property type="entry name" value="Dimeric_a/b-barrel"/>
</dbReference>
<dbReference type="PROSITE" id="PS51502">
    <property type="entry name" value="S_R_A_B_BARREL"/>
    <property type="match status" value="1"/>
</dbReference>
<evidence type="ECO:0000313" key="3">
    <source>
        <dbReference type="Proteomes" id="UP000190776"/>
    </source>
</evidence>
<dbReference type="EMBL" id="MSZU01000087">
    <property type="protein sequence ID" value="OMP84667.1"/>
    <property type="molecule type" value="Genomic_DNA"/>
</dbReference>
<name>A0A1S8BAW6_9PEZI</name>
<dbReference type="Gene3D" id="3.30.70.100">
    <property type="match status" value="1"/>
</dbReference>
<accession>A0A1S8BAW6</accession>
<evidence type="ECO:0000313" key="2">
    <source>
        <dbReference type="EMBL" id="OMP84667.1"/>
    </source>
</evidence>
<dbReference type="Pfam" id="PF07876">
    <property type="entry name" value="Dabb"/>
    <property type="match status" value="1"/>
</dbReference>
<sequence length="102" mass="11336">MSLKDKCIHPTSQKPYIKSAVGGRNDSPEGMAVSAPCGPRQHCFDLISYTQGGVTHAFVMEFENDEDREYYLEKDPAHLGFVGVVKDLVETARVVDFKPGKF</sequence>
<dbReference type="InterPro" id="IPR013097">
    <property type="entry name" value="Dabb"/>
</dbReference>
<dbReference type="AlphaFoldDB" id="A0A1S8BAW6"/>
<organism evidence="2 3">
    <name type="scientific">Diplodia seriata</name>
    <dbReference type="NCBI Taxonomy" id="420778"/>
    <lineage>
        <taxon>Eukaryota</taxon>
        <taxon>Fungi</taxon>
        <taxon>Dikarya</taxon>
        <taxon>Ascomycota</taxon>
        <taxon>Pezizomycotina</taxon>
        <taxon>Dothideomycetes</taxon>
        <taxon>Dothideomycetes incertae sedis</taxon>
        <taxon>Botryosphaeriales</taxon>
        <taxon>Botryosphaeriaceae</taxon>
        <taxon>Diplodia</taxon>
    </lineage>
</organism>
<dbReference type="STRING" id="420778.A0A1S8BAW6"/>
<feature type="domain" description="Stress-response A/B barrel" evidence="1">
    <location>
        <begin position="1"/>
        <end position="97"/>
    </location>
</feature>
<dbReference type="OrthoDB" id="1601230at2759"/>
<dbReference type="SUPFAM" id="SSF54909">
    <property type="entry name" value="Dimeric alpha+beta barrel"/>
    <property type="match status" value="1"/>
</dbReference>
<proteinExistence type="predicted"/>
<comment type="caution">
    <text evidence="2">The sequence shown here is derived from an EMBL/GenBank/DDBJ whole genome shotgun (WGS) entry which is preliminary data.</text>
</comment>
<protein>
    <recommendedName>
        <fullName evidence="1">Stress-response A/B barrel domain-containing protein</fullName>
    </recommendedName>
</protein>
<evidence type="ECO:0000259" key="1">
    <source>
        <dbReference type="PROSITE" id="PS51502"/>
    </source>
</evidence>
<gene>
    <name evidence="2" type="ORF">BK809_0001770</name>
</gene>
<reference evidence="2 3" key="1">
    <citation type="submission" date="2017-01" db="EMBL/GenBank/DDBJ databases">
        <title>Draft genome sequence of Diplodia seriata F98.1, a fungal species involved in grapevine trunk diseases.</title>
        <authorList>
            <person name="Robert-Siegwald G."/>
            <person name="Vallet J."/>
            <person name="Abou-Mansour E."/>
            <person name="Xu J."/>
            <person name="Rey P."/>
            <person name="Bertsch C."/>
            <person name="Rego C."/>
            <person name="Larignon P."/>
            <person name="Fontaine F."/>
            <person name="Lebrun M.-H."/>
        </authorList>
    </citation>
    <scope>NUCLEOTIDE SEQUENCE [LARGE SCALE GENOMIC DNA]</scope>
    <source>
        <strain evidence="2 3">F98.1</strain>
    </source>
</reference>
<dbReference type="Proteomes" id="UP000190776">
    <property type="component" value="Unassembled WGS sequence"/>
</dbReference>